<dbReference type="PROSITE" id="PS00333">
    <property type="entry name" value="DNA_LIGASE_A2"/>
    <property type="match status" value="1"/>
</dbReference>
<evidence type="ECO:0000256" key="17">
    <source>
        <dbReference type="ARBA" id="ARBA00023211"/>
    </source>
</evidence>
<sequence length="828" mass="96028">MELKKYLSKRNFNETTEPHEKTKEHSSQSLLFVVQMHNASHLHYDFRLELDGVLKSWAIPKGPSLNPNDKRLAIQVEDHPYSYHNFEGTIPKGNYGAGEVIVWDKGNYSALGAKSQKESEQFIRQGLKKGHLKFVLNGHKLKGEFSLIRFQGDDKQWLLIKKSDVYASQVSILEKNESVLSQRIISLDPKKTGKNPKKTRNSILIQKEIQKTTMPQIIKPMLATLVDKPFDHPDWLFEIKWDGYRALAQIHNQSVFLWSRNHLSFNSRFDPIVKALNEMTVDAYLDGEIVVLNENGQPSFQLVQNYLKNQEGFLVYYVFDLLYLKNNDLRELTLLQRKELLKQILPKNSRIRFCEHLIQEGKAFFKVASQAGFEGIVAKRIDSTYQSTRSKKWLKIKTHQRQEAIICGFTTPRGSREHFGSLLLGVYKDNELLYVGHTGSGFDQKSLTYVRDLLKPQETCPFSFPPKLHQPTTWVKPELVCEIQFAEWTKEKIMRQAIFIDLREDKKKQEVVLEEEVKVKKILQETSPISKQQKIKPSIHTELSFTHLDKIYWPQEGYTKGDLLEYYRSISPLILPYLKDRPETLHRYPNGIGQPGFYQKDLLHAPNWVQIETISHEEREVHYIIINDEQSLLYVINLGCIELNPFNVRRQSLHYPDYLILDLDPEGISFDYVIEVAQGIHHILDPLDIPHVCKTSGATGLHIYIPMGTRYTFEETTQFGKLIAHLAHEKMPDLTSLERNPKNRQNKVYLDYLQNNFGQTVVAPYSVRPKPEAPISTPLSWKEVKVGLRPTDFTIKNCLKRFQKVGDLFKPILGKGINLEKILKQLDD</sequence>
<dbReference type="eggNOG" id="COG3285">
    <property type="taxonomic scope" value="Bacteria"/>
</dbReference>
<evidence type="ECO:0000313" key="23">
    <source>
        <dbReference type="EMBL" id="CAF24557.1"/>
    </source>
</evidence>
<dbReference type="InterPro" id="IPR012310">
    <property type="entry name" value="DNA_ligase_ATP-dep_cent"/>
</dbReference>
<keyword evidence="13" id="KW-0239">DNA-directed DNA polymerase</keyword>
<dbReference type="InterPro" id="IPR014145">
    <property type="entry name" value="LigD_pol_dom"/>
</dbReference>
<evidence type="ECO:0000256" key="9">
    <source>
        <dbReference type="ARBA" id="ARBA00022763"/>
    </source>
</evidence>
<comment type="catalytic activity">
    <reaction evidence="20">
        <text>ATP + (deoxyribonucleotide)n-3'-hydroxyl + 5'-phospho-(deoxyribonucleotide)m = (deoxyribonucleotide)n+m + AMP + diphosphate.</text>
        <dbReference type="EC" id="6.5.1.1"/>
    </reaction>
</comment>
<dbReference type="GO" id="GO:0003887">
    <property type="term" value="F:DNA-directed DNA polymerase activity"/>
    <property type="evidence" value="ECO:0007669"/>
    <property type="project" value="UniProtKB-KW"/>
</dbReference>
<evidence type="ECO:0000256" key="6">
    <source>
        <dbReference type="ARBA" id="ARBA00022722"/>
    </source>
</evidence>
<dbReference type="PANTHER" id="PTHR42705">
    <property type="entry name" value="BIFUNCTIONAL NON-HOMOLOGOUS END JOINING PROTEIN LIGD"/>
    <property type="match status" value="1"/>
</dbReference>
<keyword evidence="3" id="KW-0436">Ligase</keyword>
<dbReference type="OrthoDB" id="9802472at2"/>
<evidence type="ECO:0000256" key="2">
    <source>
        <dbReference type="ARBA" id="ARBA00012727"/>
    </source>
</evidence>
<dbReference type="InterPro" id="IPR012340">
    <property type="entry name" value="NA-bd_OB-fold"/>
</dbReference>
<dbReference type="EMBL" id="BX908798">
    <property type="protein sequence ID" value="CAF24557.1"/>
    <property type="molecule type" value="Genomic_DNA"/>
</dbReference>
<evidence type="ECO:0000256" key="18">
    <source>
        <dbReference type="ARBA" id="ARBA00023268"/>
    </source>
</evidence>
<gene>
    <name evidence="23" type="ORF">PC_RS08790</name>
</gene>
<dbReference type="GO" id="GO:0006281">
    <property type="term" value="P:DNA repair"/>
    <property type="evidence" value="ECO:0007669"/>
    <property type="project" value="UniProtKB-KW"/>
</dbReference>
<dbReference type="CDD" id="cd07906">
    <property type="entry name" value="Adenylation_DNA_ligase_LigD_LigC"/>
    <property type="match status" value="1"/>
</dbReference>
<dbReference type="Gene3D" id="3.90.920.10">
    <property type="entry name" value="DNA primase, PRIM domain"/>
    <property type="match status" value="1"/>
</dbReference>
<evidence type="ECO:0000256" key="7">
    <source>
        <dbReference type="ARBA" id="ARBA00022723"/>
    </source>
</evidence>
<dbReference type="NCBIfam" id="TIGR02778">
    <property type="entry name" value="ligD_pol"/>
    <property type="match status" value="1"/>
</dbReference>
<evidence type="ECO:0000256" key="10">
    <source>
        <dbReference type="ARBA" id="ARBA00022801"/>
    </source>
</evidence>
<dbReference type="Pfam" id="PF13298">
    <property type="entry name" value="LigD_N"/>
    <property type="match status" value="1"/>
</dbReference>
<evidence type="ECO:0000256" key="14">
    <source>
        <dbReference type="ARBA" id="ARBA00023125"/>
    </source>
</evidence>
<dbReference type="GO" id="GO:0046872">
    <property type="term" value="F:metal ion binding"/>
    <property type="evidence" value="ECO:0007669"/>
    <property type="project" value="UniProtKB-KW"/>
</dbReference>
<evidence type="ECO:0000256" key="8">
    <source>
        <dbReference type="ARBA" id="ARBA00022741"/>
    </source>
</evidence>
<dbReference type="NCBIfam" id="TIGR02777">
    <property type="entry name" value="LigD_PE_dom"/>
    <property type="match status" value="1"/>
</dbReference>
<keyword evidence="7" id="KW-0479">Metal-binding</keyword>
<comment type="cofactor">
    <cofactor evidence="1">
        <name>Mn(2+)</name>
        <dbReference type="ChEBI" id="CHEBI:29035"/>
    </cofactor>
</comment>
<protein>
    <recommendedName>
        <fullName evidence="2">DNA ligase (ATP)</fullName>
        <ecNumber evidence="2">6.5.1.1</ecNumber>
    </recommendedName>
    <alternativeName>
        <fullName evidence="19">NHEJ DNA polymerase</fullName>
    </alternativeName>
</protein>
<dbReference type="InterPro" id="IPR052171">
    <property type="entry name" value="NHEJ_LigD"/>
</dbReference>
<evidence type="ECO:0000256" key="13">
    <source>
        <dbReference type="ARBA" id="ARBA00022932"/>
    </source>
</evidence>
<evidence type="ECO:0000256" key="15">
    <source>
        <dbReference type="ARBA" id="ARBA00023172"/>
    </source>
</evidence>
<evidence type="ECO:0000256" key="1">
    <source>
        <dbReference type="ARBA" id="ARBA00001936"/>
    </source>
</evidence>
<dbReference type="Gene3D" id="3.30.470.30">
    <property type="entry name" value="DNA ligase/mRNA capping enzyme"/>
    <property type="match status" value="1"/>
</dbReference>
<dbReference type="SUPFAM" id="SSF50249">
    <property type="entry name" value="Nucleic acid-binding proteins"/>
    <property type="match status" value="1"/>
</dbReference>
<dbReference type="eggNOG" id="COG1793">
    <property type="taxonomic scope" value="Bacteria"/>
</dbReference>
<dbReference type="Pfam" id="PF01068">
    <property type="entry name" value="DNA_ligase_A_M"/>
    <property type="match status" value="1"/>
</dbReference>
<keyword evidence="24" id="KW-1185">Reference proteome</keyword>
<evidence type="ECO:0000256" key="3">
    <source>
        <dbReference type="ARBA" id="ARBA00022598"/>
    </source>
</evidence>
<keyword evidence="4" id="KW-0808">Transferase</keyword>
<name>Q6MA42_PARUW</name>
<evidence type="ECO:0000256" key="11">
    <source>
        <dbReference type="ARBA" id="ARBA00022839"/>
    </source>
</evidence>
<dbReference type="GO" id="GO:0003910">
    <property type="term" value="F:DNA ligase (ATP) activity"/>
    <property type="evidence" value="ECO:0007669"/>
    <property type="project" value="UniProtKB-EC"/>
</dbReference>
<keyword evidence="10" id="KW-0378">Hydrolase</keyword>
<evidence type="ECO:0000256" key="12">
    <source>
        <dbReference type="ARBA" id="ARBA00022840"/>
    </source>
</evidence>
<dbReference type="Gene3D" id="3.30.1490.70">
    <property type="match status" value="1"/>
</dbReference>
<keyword evidence="18" id="KW-0511">Multifunctional enzyme</keyword>
<dbReference type="NCBIfam" id="TIGR02776">
    <property type="entry name" value="NHEJ_ligase_prk"/>
    <property type="match status" value="1"/>
</dbReference>
<dbReference type="InterPro" id="IPR014146">
    <property type="entry name" value="LigD_ligase_dom"/>
</dbReference>
<dbReference type="GO" id="GO:0005524">
    <property type="term" value="F:ATP binding"/>
    <property type="evidence" value="ECO:0007669"/>
    <property type="project" value="UniProtKB-KW"/>
</dbReference>
<keyword evidence="8" id="KW-0547">Nucleotide-binding</keyword>
<evidence type="ECO:0000256" key="19">
    <source>
        <dbReference type="ARBA" id="ARBA00029943"/>
    </source>
</evidence>
<feature type="domain" description="ATP-dependent DNA ligase family profile" evidence="22">
    <location>
        <begin position="307"/>
        <end position="441"/>
    </location>
</feature>
<dbReference type="Proteomes" id="UP000000529">
    <property type="component" value="Chromosome"/>
</dbReference>
<keyword evidence="16" id="KW-0234">DNA repair</keyword>
<keyword evidence="14" id="KW-0238">DNA-binding</keyword>
<dbReference type="GO" id="GO:0004527">
    <property type="term" value="F:exonuclease activity"/>
    <property type="evidence" value="ECO:0007669"/>
    <property type="project" value="UniProtKB-KW"/>
</dbReference>
<evidence type="ECO:0000256" key="16">
    <source>
        <dbReference type="ARBA" id="ARBA00023204"/>
    </source>
</evidence>
<dbReference type="InterPro" id="IPR016059">
    <property type="entry name" value="DNA_ligase_ATP-dep_CS"/>
</dbReference>
<dbReference type="STRING" id="264201.pc1833"/>
<dbReference type="GO" id="GO:0003677">
    <property type="term" value="F:DNA binding"/>
    <property type="evidence" value="ECO:0007669"/>
    <property type="project" value="UniProtKB-KW"/>
</dbReference>
<evidence type="ECO:0000313" key="24">
    <source>
        <dbReference type="Proteomes" id="UP000000529"/>
    </source>
</evidence>
<dbReference type="Pfam" id="PF04679">
    <property type="entry name" value="DNA_ligase_A_C"/>
    <property type="match status" value="1"/>
</dbReference>
<accession>Q6MA42</accession>
<keyword evidence="17" id="KW-0464">Manganese</keyword>
<evidence type="ECO:0000256" key="4">
    <source>
        <dbReference type="ARBA" id="ARBA00022679"/>
    </source>
</evidence>
<evidence type="ECO:0000259" key="22">
    <source>
        <dbReference type="PROSITE" id="PS50160"/>
    </source>
</evidence>
<keyword evidence="11" id="KW-0269">Exonuclease</keyword>
<dbReference type="SUPFAM" id="SSF56091">
    <property type="entry name" value="DNA ligase/mRNA capping enzyme, catalytic domain"/>
    <property type="match status" value="1"/>
</dbReference>
<dbReference type="AlphaFoldDB" id="Q6MA42"/>
<dbReference type="NCBIfam" id="TIGR02779">
    <property type="entry name" value="NHEJ_ligase_lig"/>
    <property type="match status" value="1"/>
</dbReference>
<dbReference type="Pfam" id="PF21686">
    <property type="entry name" value="LigD_Prim-Pol"/>
    <property type="match status" value="1"/>
</dbReference>
<dbReference type="InterPro" id="IPR014143">
    <property type="entry name" value="NHEJ_ligase_prk"/>
</dbReference>
<keyword evidence="9" id="KW-0227">DNA damage</keyword>
<dbReference type="PROSITE" id="PS50160">
    <property type="entry name" value="DNA_LIGASE_A3"/>
    <property type="match status" value="1"/>
</dbReference>
<dbReference type="InterPro" id="IPR014144">
    <property type="entry name" value="LigD_PE_domain"/>
</dbReference>
<dbReference type="CDD" id="cd07971">
    <property type="entry name" value="OBF_DNA_ligase_LigD"/>
    <property type="match status" value="1"/>
</dbReference>
<reference evidence="23 24" key="1">
    <citation type="journal article" date="2004" name="Science">
        <title>Illuminating the evolutionary history of chlamydiae.</title>
        <authorList>
            <person name="Horn M."/>
            <person name="Collingro A."/>
            <person name="Schmitz-Esser S."/>
            <person name="Beier C.L."/>
            <person name="Purkhold U."/>
            <person name="Fartmann B."/>
            <person name="Brandt P."/>
            <person name="Nyakatura G.J."/>
            <person name="Droege M."/>
            <person name="Frishman D."/>
            <person name="Rattei T."/>
            <person name="Mewes H."/>
            <person name="Wagner M."/>
        </authorList>
    </citation>
    <scope>NUCLEOTIDE SEQUENCE [LARGE SCALE GENOMIC DNA]</scope>
    <source>
        <strain evidence="23 24">UWE25</strain>
    </source>
</reference>
<keyword evidence="15" id="KW-0233">DNA recombination</keyword>
<feature type="region of interest" description="Disordered" evidence="21">
    <location>
        <begin position="1"/>
        <end position="25"/>
    </location>
</feature>
<keyword evidence="6" id="KW-0540">Nuclease</keyword>
<dbReference type="GO" id="GO:0006310">
    <property type="term" value="P:DNA recombination"/>
    <property type="evidence" value="ECO:0007669"/>
    <property type="project" value="UniProtKB-KW"/>
</dbReference>
<keyword evidence="5" id="KW-0548">Nucleotidyltransferase</keyword>
<dbReference type="Gene3D" id="2.40.50.140">
    <property type="entry name" value="Nucleic acid-binding proteins"/>
    <property type="match status" value="1"/>
</dbReference>
<dbReference type="InterPro" id="IPR012309">
    <property type="entry name" value="DNA_ligase_ATP-dep_C"/>
</dbReference>
<dbReference type="CDD" id="cd04865">
    <property type="entry name" value="LigD_Pol_like_2"/>
    <property type="match status" value="1"/>
</dbReference>
<dbReference type="RefSeq" id="WP_011176378.1">
    <property type="nucleotide sequence ID" value="NC_005861.2"/>
</dbReference>
<organism evidence="23 24">
    <name type="scientific">Protochlamydia amoebophila (strain UWE25)</name>
    <dbReference type="NCBI Taxonomy" id="264201"/>
    <lineage>
        <taxon>Bacteria</taxon>
        <taxon>Pseudomonadati</taxon>
        <taxon>Chlamydiota</taxon>
        <taxon>Chlamydiia</taxon>
        <taxon>Parachlamydiales</taxon>
        <taxon>Parachlamydiaceae</taxon>
        <taxon>Candidatus Protochlamydia</taxon>
    </lineage>
</organism>
<dbReference type="KEGG" id="pcu:PC_RS08790"/>
<proteinExistence type="predicted"/>
<keyword evidence="12" id="KW-0067">ATP-binding</keyword>
<feature type="compositionally biased region" description="Basic and acidic residues" evidence="21">
    <location>
        <begin position="16"/>
        <end position="25"/>
    </location>
</feature>
<evidence type="ECO:0000256" key="20">
    <source>
        <dbReference type="ARBA" id="ARBA00034003"/>
    </source>
</evidence>
<evidence type="ECO:0000256" key="21">
    <source>
        <dbReference type="SAM" id="MobiDB-lite"/>
    </source>
</evidence>
<dbReference type="PANTHER" id="PTHR42705:SF2">
    <property type="entry name" value="BIFUNCTIONAL NON-HOMOLOGOUS END JOINING PROTEIN LIGD"/>
    <property type="match status" value="1"/>
</dbReference>
<dbReference type="EC" id="6.5.1.1" evidence="2"/>
<evidence type="ECO:0000256" key="5">
    <source>
        <dbReference type="ARBA" id="ARBA00022695"/>
    </source>
</evidence>
<dbReference type="HOGENOM" id="CLU_008325_0_2_0"/>